<dbReference type="Proteomes" id="UP000215027">
    <property type="component" value="Chromosome I"/>
</dbReference>
<evidence type="ECO:0000313" key="2">
    <source>
        <dbReference type="Proteomes" id="UP000215027"/>
    </source>
</evidence>
<sequence>MSHSDIPDSAIETVAQFINQRHNKHYGIPVLGHQNNLETPQIFEILPFDKIDDTKRKFYAVDGSYNSEQFYNGLSIGMYTAGYICYCEGKQLRQNDLDDPVILGQAYLPQNILVANETHLLAIYDELLMMPPVAKFLSFLQLPLDRVFAYTKEQVCVNLSTLLGFCQEILEYSLVYEISERPEIVAGDFILRDGTLRSLQIKQQALVLLGKHLYGKGIVIVGVTKQSPIKMELAYTLKQIDNYLQDRLKPKYPFNEQDPKRQKLCCWFEVPDSVLIESYSGDMYARKNIKGGRGFGLFTAARLDYVEKLQNYDWLIVDVNIFNAVPQIENGQFFRDRQVLQEIFLELTRLTQEHYILGYPYPLAEVHNFVTLRRDFKDVIISRVKYSLYKDQHMDNVDIENLFLDMHDRF</sequence>
<protein>
    <recommendedName>
        <fullName evidence="3">NurA domain-containing protein</fullName>
    </recommendedName>
</protein>
<evidence type="ECO:0000313" key="1">
    <source>
        <dbReference type="EMBL" id="CUS03906.2"/>
    </source>
</evidence>
<dbReference type="OrthoDB" id="441756at2"/>
<organism evidence="1 2">
    <name type="scientific">Candidatus Promineifilum breve</name>
    <dbReference type="NCBI Taxonomy" id="1806508"/>
    <lineage>
        <taxon>Bacteria</taxon>
        <taxon>Bacillati</taxon>
        <taxon>Chloroflexota</taxon>
        <taxon>Ardenticatenia</taxon>
        <taxon>Candidatus Promineifilales</taxon>
        <taxon>Candidatus Promineifilaceae</taxon>
        <taxon>Candidatus Promineifilum</taxon>
    </lineage>
</organism>
<reference evidence="1" key="1">
    <citation type="submission" date="2016-01" db="EMBL/GenBank/DDBJ databases">
        <authorList>
            <person name="Mcilroy J.S."/>
            <person name="Karst M S."/>
            <person name="Albertsen M."/>
        </authorList>
    </citation>
    <scope>NUCLEOTIDE SEQUENCE</scope>
    <source>
        <strain evidence="1">Cfx-K</strain>
    </source>
</reference>
<dbReference type="EMBL" id="LN890655">
    <property type="protein sequence ID" value="CUS03906.2"/>
    <property type="molecule type" value="Genomic_DNA"/>
</dbReference>
<evidence type="ECO:0008006" key="3">
    <source>
        <dbReference type="Google" id="ProtNLM"/>
    </source>
</evidence>
<dbReference type="KEGG" id="pbf:CFX0092_A2028"/>
<dbReference type="AlphaFoldDB" id="A0A160T1Z0"/>
<accession>A0A160T1Z0</accession>
<gene>
    <name evidence="1" type="ORF">CFX0092_A2028</name>
</gene>
<name>A0A160T1Z0_9CHLR</name>
<keyword evidence="2" id="KW-1185">Reference proteome</keyword>
<proteinExistence type="predicted"/>
<dbReference type="RefSeq" id="WP_157913037.1">
    <property type="nucleotide sequence ID" value="NZ_LN890655.1"/>
</dbReference>